<reference evidence="1" key="1">
    <citation type="submission" date="2023-03" db="EMBL/GenBank/DDBJ databases">
        <authorList>
            <person name="Cremers G."/>
            <person name="Picone N."/>
        </authorList>
    </citation>
    <scope>NUCLEOTIDE SEQUENCE</scope>
    <source>
        <strain evidence="1">Sample_alias</strain>
    </source>
</reference>
<organism evidence="1 2">
    <name type="scientific">Candidatus Methylacidiphilum fumarolicum</name>
    <dbReference type="NCBI Taxonomy" id="591154"/>
    <lineage>
        <taxon>Bacteria</taxon>
        <taxon>Pseudomonadati</taxon>
        <taxon>Verrucomicrobiota</taxon>
        <taxon>Methylacidiphilae</taxon>
        <taxon>Methylacidiphilales</taxon>
        <taxon>Methylacidiphilaceae</taxon>
        <taxon>Methylacidiphilum (ex Ratnadevi et al. 2023)</taxon>
    </lineage>
</organism>
<evidence type="ECO:0000313" key="1">
    <source>
        <dbReference type="EMBL" id="CAI9085108.1"/>
    </source>
</evidence>
<name>A0ABN8XDK4_9BACT</name>
<sequence length="63" mass="6604">MTMAAFLTPARPASLVTSEALHAGFLSLLYQIVYHLARFPLAHPLVVIASAGAAANAIRIASE</sequence>
<proteinExistence type="predicted"/>
<dbReference type="Proteomes" id="UP001161497">
    <property type="component" value="Chromosome"/>
</dbReference>
<gene>
    <name evidence="1" type="ORF">MFUM_0727</name>
</gene>
<accession>A0ABN8XDK4</accession>
<evidence type="ECO:0000313" key="2">
    <source>
        <dbReference type="Proteomes" id="UP001161497"/>
    </source>
</evidence>
<protein>
    <submittedName>
        <fullName evidence="1">Uncharacterized protein</fullName>
    </submittedName>
</protein>
<keyword evidence="2" id="KW-1185">Reference proteome</keyword>
<dbReference type="EMBL" id="OX458932">
    <property type="protein sequence ID" value="CAI9085108.1"/>
    <property type="molecule type" value="Genomic_DNA"/>
</dbReference>